<keyword evidence="2" id="KW-0547">Nucleotide-binding</keyword>
<dbReference type="GO" id="GO:0140662">
    <property type="term" value="F:ATP-dependent protein folding chaperone"/>
    <property type="evidence" value="ECO:0007669"/>
    <property type="project" value="InterPro"/>
</dbReference>
<dbReference type="GO" id="GO:0042026">
    <property type="term" value="P:protein refolding"/>
    <property type="evidence" value="ECO:0007669"/>
    <property type="project" value="InterPro"/>
</dbReference>
<dbReference type="GO" id="GO:0005524">
    <property type="term" value="F:ATP binding"/>
    <property type="evidence" value="ECO:0007669"/>
    <property type="project" value="UniProtKB-KW"/>
</dbReference>
<dbReference type="Gene3D" id="1.10.560.10">
    <property type="entry name" value="GroEL-like equatorial domain"/>
    <property type="match status" value="1"/>
</dbReference>
<evidence type="ECO:0000313" key="5">
    <source>
        <dbReference type="EMBL" id="EKC70032.1"/>
    </source>
</evidence>
<reference evidence="5" key="1">
    <citation type="journal article" date="2013" name="Environ. Microbiol.">
        <title>Microbiota from the distal guts of lean and obese adolescents exhibit partial functional redundancy besides clear differences in community structure.</title>
        <authorList>
            <person name="Ferrer M."/>
            <person name="Ruiz A."/>
            <person name="Lanza F."/>
            <person name="Haange S.B."/>
            <person name="Oberbach A."/>
            <person name="Till H."/>
            <person name="Bargiela R."/>
            <person name="Campoy C."/>
            <person name="Segura M.T."/>
            <person name="Richter M."/>
            <person name="von Bergen M."/>
            <person name="Seifert J."/>
            <person name="Suarez A."/>
        </authorList>
    </citation>
    <scope>NUCLEOTIDE SEQUENCE</scope>
</reference>
<feature type="non-terminal residue" evidence="5">
    <location>
        <position position="62"/>
    </location>
</feature>
<comment type="similarity">
    <text evidence="1">Belongs to the chaperonin (HSP60) family.</text>
</comment>
<dbReference type="PANTHER" id="PTHR45633">
    <property type="entry name" value="60 KDA HEAT SHOCK PROTEIN, MITOCHONDRIAL"/>
    <property type="match status" value="1"/>
</dbReference>
<dbReference type="EMBL" id="AJWZ01002780">
    <property type="protein sequence ID" value="EKC70032.1"/>
    <property type="molecule type" value="Genomic_DNA"/>
</dbReference>
<dbReference type="InterPro" id="IPR017998">
    <property type="entry name" value="Chaperone_TCP-1"/>
</dbReference>
<accession>K1TA43</accession>
<protein>
    <submittedName>
        <fullName evidence="5">Chaperonin Cpn60/TCP-1</fullName>
    </submittedName>
</protein>
<dbReference type="Pfam" id="PF00118">
    <property type="entry name" value="Cpn60_TCP1"/>
    <property type="match status" value="1"/>
</dbReference>
<comment type="caution">
    <text evidence="5">The sequence shown here is derived from an EMBL/GenBank/DDBJ whole genome shotgun (WGS) entry which is preliminary data.</text>
</comment>
<dbReference type="InterPro" id="IPR027413">
    <property type="entry name" value="GROEL-like_equatorial_sf"/>
</dbReference>
<dbReference type="AlphaFoldDB" id="K1TA43"/>
<keyword evidence="3" id="KW-0067">ATP-binding</keyword>
<evidence type="ECO:0000256" key="4">
    <source>
        <dbReference type="ARBA" id="ARBA00023186"/>
    </source>
</evidence>
<organism evidence="5">
    <name type="scientific">human gut metagenome</name>
    <dbReference type="NCBI Taxonomy" id="408170"/>
    <lineage>
        <taxon>unclassified sequences</taxon>
        <taxon>metagenomes</taxon>
        <taxon>organismal metagenomes</taxon>
    </lineage>
</organism>
<dbReference type="PRINTS" id="PR00304">
    <property type="entry name" value="TCOMPLEXTCP1"/>
</dbReference>
<dbReference type="SUPFAM" id="SSF48592">
    <property type="entry name" value="GroEL equatorial domain-like"/>
    <property type="match status" value="1"/>
</dbReference>
<dbReference type="InterPro" id="IPR001844">
    <property type="entry name" value="Cpn60/GroEL"/>
</dbReference>
<evidence type="ECO:0000256" key="2">
    <source>
        <dbReference type="ARBA" id="ARBA00022741"/>
    </source>
</evidence>
<evidence type="ECO:0000256" key="3">
    <source>
        <dbReference type="ARBA" id="ARBA00022840"/>
    </source>
</evidence>
<proteinExistence type="inferred from homology"/>
<sequence length="62" mass="6698">MSKEIKFGEDARKSLLDGVNKLADTVKVTLGPKGRNVVLDKKFGAPLITNDGVTIAKEIELD</sequence>
<dbReference type="InterPro" id="IPR002423">
    <property type="entry name" value="Cpn60/GroEL/TCP-1"/>
</dbReference>
<gene>
    <name evidence="5" type="ORF">OBE_04094</name>
</gene>
<evidence type="ECO:0000256" key="1">
    <source>
        <dbReference type="ARBA" id="ARBA00006607"/>
    </source>
</evidence>
<keyword evidence="4" id="KW-0143">Chaperone</keyword>
<name>K1TA43_9ZZZZ</name>